<feature type="compositionally biased region" description="Basic and acidic residues" evidence="1">
    <location>
        <begin position="58"/>
        <end position="70"/>
    </location>
</feature>
<gene>
    <name evidence="2" type="ORF">SYV04_06610</name>
</gene>
<dbReference type="EMBL" id="JAXIVS010000002">
    <property type="protein sequence ID" value="MDY7226046.1"/>
    <property type="molecule type" value="Genomic_DNA"/>
</dbReference>
<feature type="region of interest" description="Disordered" evidence="1">
    <location>
        <begin position="1"/>
        <end position="119"/>
    </location>
</feature>
<evidence type="ECO:0000313" key="2">
    <source>
        <dbReference type="EMBL" id="MDY7226046.1"/>
    </source>
</evidence>
<comment type="caution">
    <text evidence="2">The sequence shown here is derived from an EMBL/GenBank/DDBJ whole genome shotgun (WGS) entry which is preliminary data.</text>
</comment>
<proteinExistence type="predicted"/>
<dbReference type="RefSeq" id="WP_321544767.1">
    <property type="nucleotide sequence ID" value="NZ_JAXIVS010000002.1"/>
</dbReference>
<feature type="compositionally biased region" description="Basic and acidic residues" evidence="1">
    <location>
        <begin position="107"/>
        <end position="119"/>
    </location>
</feature>
<dbReference type="Proteomes" id="UP001291309">
    <property type="component" value="Unassembled WGS sequence"/>
</dbReference>
<feature type="compositionally biased region" description="Polar residues" evidence="1">
    <location>
        <begin position="71"/>
        <end position="103"/>
    </location>
</feature>
<organism evidence="2 3">
    <name type="scientific">Hyalangium rubrum</name>
    <dbReference type="NCBI Taxonomy" id="3103134"/>
    <lineage>
        <taxon>Bacteria</taxon>
        <taxon>Pseudomonadati</taxon>
        <taxon>Myxococcota</taxon>
        <taxon>Myxococcia</taxon>
        <taxon>Myxococcales</taxon>
        <taxon>Cystobacterineae</taxon>
        <taxon>Archangiaceae</taxon>
        <taxon>Hyalangium</taxon>
    </lineage>
</organism>
<feature type="compositionally biased region" description="Low complexity" evidence="1">
    <location>
        <begin position="10"/>
        <end position="26"/>
    </location>
</feature>
<accession>A0ABU5GY97</accession>
<protein>
    <submittedName>
        <fullName evidence="2">Dauer Up-regulated</fullName>
    </submittedName>
</protein>
<keyword evidence="3" id="KW-1185">Reference proteome</keyword>
<sequence length="1088" mass="112835">MSRPVDSGDAAAARAAAEAAARAAAEAARRAAEAEARRAAAEAARQEAAKNKAGTKSTKPEKPVAARDEFTASTTNTTRPNQVNLEGTPANTETTPQAGQLPQNPDELPKLFPELKDKSKEDLKKTYDSMKKLVEGSFSEKAAALGELSEQFPDTTKNVLDKLGVKDNKLAQLATNSEALKALGELTSSESSTVDKAKAAMELASAAGEIFKPEELKGVLNTVLNGLPAGAKLAEAISAFTDPEKSGAEKAEATLALAESLKDFAGKQFPELANDLRKLDGTFRAASAAITLLNPDASVKDKAVALAQLVAEAPDIKKDLAAFTEALKKRGVKNAEEIATQAGVETAVKGLAPELASKLTPEQLKGLEELATKVGPDELEKVLGGIKDPKALEALTGQLTKLDAASGKRLLSALGDMEHGALAKTLTDPKTVEQLSTLATKLDDEAMGHVAKLAKDMDADMLRTFLKFTDGVDADLLKTGIKGIGPALTEGGGKLVGQTLKVLDDVLGKMGIKAGKEVAEKVFKNLAKIIPFAGAVPGLIDAAKYGKEAAELRDKNKDLGFFALLGANLNGADAVVGTVLSATGVGAAVDLGVGALFGVAELALDLAFDAEKEKFEKDPQNYQAPDWMKAVNLAGAALMGPSGAVQLAGYYGPEGAAELAQWGIEKGAKGAVDLAKNIGISAADATGDQLKTTAAFIRQMADVVRNPSKYGEAAVNAARDAFNTALETGGAIAEEAKKVLTGVIDEAKKLGEKGLETLKFIAQNPGEAAKLAVDGIKSMVENGAELLKAGGEAVLKKAVETLDTLKKGWESLTGAAKEKAKELIDGAKNAIGSAINKAKELGEKGLQTLMWAAQNPGEVADMAKKALTDIMAAGGELAQKTWQGIQNLGTKGLELAEATIKGLKDLGGKAVDTLKYIAENPGQAAAQVRDWVGQTLSDMVRKGGEAAKQAATAIKDFVDRRVDWAKKFATDLLKDGVQAFKDVAKAWAENLSEGGKEILSALKDLGDAGVDALKDLASAGGKLAETAVGYLNDLAKMGIDAAKGALEGLAALGGEVGRLAGDAFNAVKNATNGEIDIGGWKVDVNPFW</sequence>
<feature type="compositionally biased region" description="Basic and acidic residues" evidence="1">
    <location>
        <begin position="27"/>
        <end position="50"/>
    </location>
</feature>
<evidence type="ECO:0000313" key="3">
    <source>
        <dbReference type="Proteomes" id="UP001291309"/>
    </source>
</evidence>
<reference evidence="2 3" key="1">
    <citation type="submission" date="2023-12" db="EMBL/GenBank/DDBJ databases">
        <title>the genome sequence of Hyalangium sp. s54d21.</title>
        <authorList>
            <person name="Zhang X."/>
        </authorList>
    </citation>
    <scope>NUCLEOTIDE SEQUENCE [LARGE SCALE GENOMIC DNA]</scope>
    <source>
        <strain evidence="3">s54d21</strain>
    </source>
</reference>
<name>A0ABU5GY97_9BACT</name>
<evidence type="ECO:0000256" key="1">
    <source>
        <dbReference type="SAM" id="MobiDB-lite"/>
    </source>
</evidence>